<dbReference type="AlphaFoldDB" id="A0A858RAH2"/>
<keyword evidence="3" id="KW-1185">Reference proteome</keyword>
<proteinExistence type="predicted"/>
<accession>A0A858RAH2</accession>
<protein>
    <submittedName>
        <fullName evidence="2">Uncharacterized protein</fullName>
    </submittedName>
</protein>
<gene>
    <name evidence="2" type="ORF">HHL28_16675</name>
</gene>
<feature type="signal peptide" evidence="1">
    <location>
        <begin position="1"/>
        <end position="24"/>
    </location>
</feature>
<feature type="chain" id="PRO_5033005622" evidence="1">
    <location>
        <begin position="25"/>
        <end position="197"/>
    </location>
</feature>
<dbReference type="Proteomes" id="UP000501891">
    <property type="component" value="Chromosome"/>
</dbReference>
<evidence type="ECO:0000313" key="3">
    <source>
        <dbReference type="Proteomes" id="UP000501891"/>
    </source>
</evidence>
<organism evidence="2 3">
    <name type="scientific">Aerophototrophica crusticola</name>
    <dbReference type="NCBI Taxonomy" id="1709002"/>
    <lineage>
        <taxon>Bacteria</taxon>
        <taxon>Pseudomonadati</taxon>
        <taxon>Pseudomonadota</taxon>
        <taxon>Alphaproteobacteria</taxon>
        <taxon>Rhodospirillales</taxon>
        <taxon>Rhodospirillaceae</taxon>
        <taxon>Aerophototrophica</taxon>
    </lineage>
</organism>
<evidence type="ECO:0000313" key="2">
    <source>
        <dbReference type="EMBL" id="QJE74480.1"/>
    </source>
</evidence>
<dbReference type="EMBL" id="CP051775">
    <property type="protein sequence ID" value="QJE74480.1"/>
    <property type="molecule type" value="Genomic_DNA"/>
</dbReference>
<evidence type="ECO:0000256" key="1">
    <source>
        <dbReference type="SAM" id="SignalP"/>
    </source>
</evidence>
<name>A0A858RAH2_9PROT</name>
<keyword evidence="1" id="KW-0732">Signal</keyword>
<reference evidence="2" key="1">
    <citation type="submission" date="2020-04" db="EMBL/GenBank/DDBJ databases">
        <title>A desert anoxygenic phototrophic bacterium fixes CO2 using RubisCO under aerobic conditions.</title>
        <authorList>
            <person name="Tang K."/>
        </authorList>
    </citation>
    <scope>NUCLEOTIDE SEQUENCE [LARGE SCALE GENOMIC DNA]</scope>
    <source>
        <strain evidence="2">MIMtkB3</strain>
    </source>
</reference>
<sequence>MAGVLRGLLVAGVAVLGMAAPAWADEVEDAAKEALDLYKKGDLGGAAGQLDYAAQLIRQQKAAGIEKLLPAAPAGWTAEKGESQAAAAALFGGGVTAERRYTKGDADMTLSIVTDSPMLQGMAAMFTNPAVMASSGAKLEKVGGQKAFLQYDAEARSGEATMIVDNRMMVTVRGNGATREEILGLLAALDVARLAKA</sequence>
<dbReference type="KEGG" id="acru:HHL28_16675"/>